<evidence type="ECO:0000313" key="3">
    <source>
        <dbReference type="EMBL" id="SJZ79710.1"/>
    </source>
</evidence>
<gene>
    <name evidence="3" type="ORF">SAMN02745108_01620</name>
    <name evidence="2" type="ORF">SAMN05720469_10965</name>
</gene>
<keyword evidence="1" id="KW-1003">Cell membrane</keyword>
<accession>A0A1T4NKB5</accession>
<dbReference type="EMBL" id="FUWU01000026">
    <property type="protein sequence ID" value="SJZ79710.1"/>
    <property type="molecule type" value="Genomic_DNA"/>
</dbReference>
<evidence type="ECO:0000313" key="4">
    <source>
        <dbReference type="Proteomes" id="UP000184275"/>
    </source>
</evidence>
<protein>
    <recommendedName>
        <fullName evidence="1">Putative membrane protein insertion efficiency factor</fullName>
    </recommendedName>
</protein>
<dbReference type="InterPro" id="IPR002696">
    <property type="entry name" value="Membr_insert_effic_factor_YidD"/>
</dbReference>
<dbReference type="NCBIfam" id="TIGR00278">
    <property type="entry name" value="membrane protein insertion efficiency factor YidD"/>
    <property type="match status" value="1"/>
</dbReference>
<dbReference type="HAMAP" id="MF_00386">
    <property type="entry name" value="UPF0161_YidD"/>
    <property type="match status" value="1"/>
</dbReference>
<organism evidence="2 4">
    <name type="scientific">Fibrobacter intestinalis</name>
    <dbReference type="NCBI Taxonomy" id="28122"/>
    <lineage>
        <taxon>Bacteria</taxon>
        <taxon>Pseudomonadati</taxon>
        <taxon>Fibrobacterota</taxon>
        <taxon>Fibrobacteria</taxon>
        <taxon>Fibrobacterales</taxon>
        <taxon>Fibrobacteraceae</taxon>
        <taxon>Fibrobacter</taxon>
    </lineage>
</organism>
<dbReference type="Proteomes" id="UP000190449">
    <property type="component" value="Unassembled WGS sequence"/>
</dbReference>
<comment type="function">
    <text evidence="1">Could be involved in insertion of integral membrane proteins into the membrane.</text>
</comment>
<proteinExistence type="inferred from homology"/>
<accession>A0A1M6TC75</accession>
<name>A0A1M6TC75_9BACT</name>
<dbReference type="GO" id="GO:0005886">
    <property type="term" value="C:plasma membrane"/>
    <property type="evidence" value="ECO:0007669"/>
    <property type="project" value="UniProtKB-SubCell"/>
</dbReference>
<dbReference type="EMBL" id="FRAW01000009">
    <property type="protein sequence ID" value="SHK54436.1"/>
    <property type="molecule type" value="Genomic_DNA"/>
</dbReference>
<evidence type="ECO:0000256" key="1">
    <source>
        <dbReference type="HAMAP-Rule" id="MF_00386"/>
    </source>
</evidence>
<dbReference type="SMART" id="SM01234">
    <property type="entry name" value="Haemolytic"/>
    <property type="match status" value="1"/>
</dbReference>
<reference evidence="3 5" key="3">
    <citation type="submission" date="2017-02" db="EMBL/GenBank/DDBJ databases">
        <authorList>
            <person name="Peterson S.W."/>
        </authorList>
    </citation>
    <scope>NUCLEOTIDE SEQUENCE [LARGE SCALE GENOMIC DNA]</scope>
    <source>
        <strain evidence="3 5">ATCC 43854</strain>
    </source>
</reference>
<reference evidence="4" key="1">
    <citation type="submission" date="2016-11" db="EMBL/GenBank/DDBJ databases">
        <authorList>
            <person name="Varghese N."/>
            <person name="Submissions S."/>
        </authorList>
    </citation>
    <scope>NUCLEOTIDE SEQUENCE [LARGE SCALE GENOMIC DNA]</scope>
    <source>
        <strain evidence="4">UWOS</strain>
    </source>
</reference>
<reference evidence="2" key="2">
    <citation type="submission" date="2016-11" db="EMBL/GenBank/DDBJ databases">
        <authorList>
            <person name="Jaros S."/>
            <person name="Januszkiewicz K."/>
            <person name="Wedrychowicz H."/>
        </authorList>
    </citation>
    <scope>NUCLEOTIDE SEQUENCE [LARGE SCALE GENOMIC DNA]</scope>
    <source>
        <strain evidence="2">UWOS</strain>
    </source>
</reference>
<keyword evidence="1" id="KW-0472">Membrane</keyword>
<dbReference type="PANTHER" id="PTHR33383:SF1">
    <property type="entry name" value="MEMBRANE PROTEIN INSERTION EFFICIENCY FACTOR-RELATED"/>
    <property type="match status" value="1"/>
</dbReference>
<dbReference type="PANTHER" id="PTHR33383">
    <property type="entry name" value="MEMBRANE PROTEIN INSERTION EFFICIENCY FACTOR-RELATED"/>
    <property type="match status" value="1"/>
</dbReference>
<keyword evidence="4" id="KW-1185">Reference proteome</keyword>
<comment type="similarity">
    <text evidence="1">Belongs to the UPF0161 family.</text>
</comment>
<sequence length="85" mass="9886">MSKFDGRRFLEEALIFPIRVYRKIHPIFFRGVCRFTPTCSAYAIEAVRVHGICKGFYLAVFRVLRCNPFCKGGYDPVPPKKEKLI</sequence>
<dbReference type="Pfam" id="PF01809">
    <property type="entry name" value="YidD"/>
    <property type="match status" value="1"/>
</dbReference>
<evidence type="ECO:0000313" key="2">
    <source>
        <dbReference type="EMBL" id="SHK54436.1"/>
    </source>
</evidence>
<comment type="subcellular location">
    <subcellularLocation>
        <location evidence="1">Cell membrane</location>
        <topology evidence="1">Peripheral membrane protein</topology>
        <orientation evidence="1">Cytoplasmic side</orientation>
    </subcellularLocation>
</comment>
<evidence type="ECO:0000313" key="5">
    <source>
        <dbReference type="Proteomes" id="UP000190449"/>
    </source>
</evidence>
<dbReference type="Proteomes" id="UP000184275">
    <property type="component" value="Unassembled WGS sequence"/>
</dbReference>
<dbReference type="RefSeq" id="WP_073303539.1">
    <property type="nucleotide sequence ID" value="NZ_FRAW01000009.1"/>
</dbReference>
<dbReference type="STRING" id="28122.SAMN02745108_01620"/>
<dbReference type="AlphaFoldDB" id="A0A1M6TC75"/>